<reference evidence="1" key="1">
    <citation type="submission" date="2020-05" db="EMBL/GenBank/DDBJ databases">
        <title>Phylogenomic resolution of chytrid fungi.</title>
        <authorList>
            <person name="Stajich J.E."/>
            <person name="Amses K."/>
            <person name="Simmons R."/>
            <person name="Seto K."/>
            <person name="Myers J."/>
            <person name="Bonds A."/>
            <person name="Quandt C.A."/>
            <person name="Barry K."/>
            <person name="Liu P."/>
            <person name="Grigoriev I."/>
            <person name="Longcore J.E."/>
            <person name="James T.Y."/>
        </authorList>
    </citation>
    <scope>NUCLEOTIDE SEQUENCE</scope>
    <source>
        <strain evidence="1">JEL0318</strain>
    </source>
</reference>
<dbReference type="AlphaFoldDB" id="A0AAD5WYL8"/>
<comment type="caution">
    <text evidence="1">The sequence shown here is derived from an EMBL/GenBank/DDBJ whole genome shotgun (WGS) entry which is preliminary data.</text>
</comment>
<name>A0AAD5WYL8_9FUNG</name>
<dbReference type="Proteomes" id="UP001212841">
    <property type="component" value="Unassembled WGS sequence"/>
</dbReference>
<evidence type="ECO:0000313" key="2">
    <source>
        <dbReference type="Proteomes" id="UP001212841"/>
    </source>
</evidence>
<sequence>SHNCTASAWGFLTRPKNPTTQQREWSISMRNWEVGVVLPVFEGVGGDVVVPFRVPVKEYERGDVPWVSDQ</sequence>
<gene>
    <name evidence="1" type="ORF">HK097_005161</name>
</gene>
<evidence type="ECO:0000313" key="1">
    <source>
        <dbReference type="EMBL" id="KAJ3032649.1"/>
    </source>
</evidence>
<accession>A0AAD5WYL8</accession>
<dbReference type="EMBL" id="JADGJD010002422">
    <property type="protein sequence ID" value="KAJ3032649.1"/>
    <property type="molecule type" value="Genomic_DNA"/>
</dbReference>
<dbReference type="Gene3D" id="3.30.870.10">
    <property type="entry name" value="Endonuclease Chain A"/>
    <property type="match status" value="1"/>
</dbReference>
<organism evidence="1 2">
    <name type="scientific">Rhizophlyctis rosea</name>
    <dbReference type="NCBI Taxonomy" id="64517"/>
    <lineage>
        <taxon>Eukaryota</taxon>
        <taxon>Fungi</taxon>
        <taxon>Fungi incertae sedis</taxon>
        <taxon>Chytridiomycota</taxon>
        <taxon>Chytridiomycota incertae sedis</taxon>
        <taxon>Chytridiomycetes</taxon>
        <taxon>Rhizophlyctidales</taxon>
        <taxon>Rhizophlyctidaceae</taxon>
        <taxon>Rhizophlyctis</taxon>
    </lineage>
</organism>
<dbReference type="SUPFAM" id="SSF56024">
    <property type="entry name" value="Phospholipase D/nuclease"/>
    <property type="match status" value="1"/>
</dbReference>
<feature type="non-terminal residue" evidence="1">
    <location>
        <position position="1"/>
    </location>
</feature>
<proteinExistence type="predicted"/>
<keyword evidence="2" id="KW-1185">Reference proteome</keyword>
<protein>
    <submittedName>
        <fullName evidence="1">Uncharacterized protein</fullName>
    </submittedName>
</protein>